<proteinExistence type="predicted"/>
<dbReference type="PANTHER" id="PTHR24198">
    <property type="entry name" value="ANKYRIN REPEAT AND PROTEIN KINASE DOMAIN-CONTAINING PROTEIN"/>
    <property type="match status" value="1"/>
</dbReference>
<evidence type="ECO:0000256" key="2">
    <source>
        <dbReference type="ARBA" id="ARBA00023043"/>
    </source>
</evidence>
<dbReference type="EMBL" id="JANPWZ010001666">
    <property type="protein sequence ID" value="KAJ3564075.1"/>
    <property type="molecule type" value="Genomic_DNA"/>
</dbReference>
<name>A0A9W8N9L2_9PEZI</name>
<dbReference type="SMART" id="SM00248">
    <property type="entry name" value="ANK"/>
    <property type="match status" value="3"/>
</dbReference>
<dbReference type="PANTHER" id="PTHR24198:SF165">
    <property type="entry name" value="ANKYRIN REPEAT-CONTAINING PROTEIN-RELATED"/>
    <property type="match status" value="1"/>
</dbReference>
<keyword evidence="4" id="KW-1185">Reference proteome</keyword>
<dbReference type="Proteomes" id="UP001148614">
    <property type="component" value="Unassembled WGS sequence"/>
</dbReference>
<evidence type="ECO:0000313" key="4">
    <source>
        <dbReference type="Proteomes" id="UP001148614"/>
    </source>
</evidence>
<sequence length="446" mass="49836">MHFTETFCSAFQHALFESRILDLWGSAAVLKHWPIRRRYGAAELWHTYLVYRVRRGSYTGESGRYHGIGRLCEEVCARTGADYAEVVDSLCWACLEGGTSKPFDSCCTCWGPKAPVSPFHLLCAAAYLGHLGLARQLLSGGYDGEGCPRPNNDKDALFPSPMRLAAFSGHAKLLMLFQDHLGLRRIKDEDVEEESEDYGDDITVLAVGYAARFKNTGYDAVVGAAFRGDLDMLRLAIAPYYCPEKREYKTLRKEIRIAAINTTGSLKVLQYIESRFIPTREERAASFATYCEYGNVELARYLLDQGITFDDCRRMLFGPLDRAVKHLHDGVVDLLLQRGALGMSGKTSGVYSRTPLVSAGTGGSMRILRMLLAAGAFTEDLDVQEQRAVLGEALFKENTQMVEFLHDQGFLMGKNCDTRRERAFLRESLGPPLVGESVLTLLKKWD</sequence>
<evidence type="ECO:0000313" key="3">
    <source>
        <dbReference type="EMBL" id="KAJ3564075.1"/>
    </source>
</evidence>
<keyword evidence="2" id="KW-0040">ANK repeat</keyword>
<dbReference type="SUPFAM" id="SSF48403">
    <property type="entry name" value="Ankyrin repeat"/>
    <property type="match status" value="1"/>
</dbReference>
<comment type="caution">
    <text evidence="3">The sequence shown here is derived from an EMBL/GenBank/DDBJ whole genome shotgun (WGS) entry which is preliminary data.</text>
</comment>
<reference evidence="3" key="1">
    <citation type="submission" date="2022-07" db="EMBL/GenBank/DDBJ databases">
        <title>Genome Sequence of Xylaria arbuscula.</title>
        <authorList>
            <person name="Buettner E."/>
        </authorList>
    </citation>
    <scope>NUCLEOTIDE SEQUENCE</scope>
    <source>
        <strain evidence="3">VT107</strain>
    </source>
</reference>
<organism evidence="3 4">
    <name type="scientific">Xylaria arbuscula</name>
    <dbReference type="NCBI Taxonomy" id="114810"/>
    <lineage>
        <taxon>Eukaryota</taxon>
        <taxon>Fungi</taxon>
        <taxon>Dikarya</taxon>
        <taxon>Ascomycota</taxon>
        <taxon>Pezizomycotina</taxon>
        <taxon>Sordariomycetes</taxon>
        <taxon>Xylariomycetidae</taxon>
        <taxon>Xylariales</taxon>
        <taxon>Xylariaceae</taxon>
        <taxon>Xylaria</taxon>
    </lineage>
</organism>
<dbReference type="Gene3D" id="1.25.40.20">
    <property type="entry name" value="Ankyrin repeat-containing domain"/>
    <property type="match status" value="1"/>
</dbReference>
<gene>
    <name evidence="3" type="ORF">NPX13_g7971</name>
</gene>
<dbReference type="InterPro" id="IPR036770">
    <property type="entry name" value="Ankyrin_rpt-contain_sf"/>
</dbReference>
<accession>A0A9W8N9L2</accession>
<evidence type="ECO:0000256" key="1">
    <source>
        <dbReference type="ARBA" id="ARBA00022737"/>
    </source>
</evidence>
<keyword evidence="1" id="KW-0677">Repeat</keyword>
<dbReference type="VEuPathDB" id="FungiDB:F4678DRAFT_447184"/>
<protein>
    <submittedName>
        <fullName evidence="3">Uncharacterized protein</fullName>
    </submittedName>
</protein>
<dbReference type="AlphaFoldDB" id="A0A9W8N9L2"/>
<dbReference type="InterPro" id="IPR002110">
    <property type="entry name" value="Ankyrin_rpt"/>
</dbReference>